<comment type="caution">
    <text evidence="1">The sequence shown here is derived from an EMBL/GenBank/DDBJ whole genome shotgun (WGS) entry which is preliminary data.</text>
</comment>
<sequence length="111" mass="11997">MATILTPGSHLLSVPFSAATDFTELATYCEHFAQTMLESDDPALKMALLARLNAALALLRPTLDDPIPPHLLEQFVVDVLPDAPVFEPGPELLCDYCLALTQVLTLQGLPP</sequence>
<dbReference type="Proteomes" id="UP000246744">
    <property type="component" value="Unassembled WGS sequence"/>
</dbReference>
<reference evidence="1 2" key="1">
    <citation type="submission" date="2018-05" db="EMBL/GenBank/DDBJ databases">
        <title>Genomic Encyclopedia of Type Strains, Phase IV (KMG-IV): sequencing the most valuable type-strain genomes for metagenomic binning, comparative biology and taxonomic classification.</title>
        <authorList>
            <person name="Goeker M."/>
        </authorList>
    </citation>
    <scope>NUCLEOTIDE SEQUENCE [LARGE SCALE GENOMIC DNA]</scope>
    <source>
        <strain evidence="1 2">DSM 19579</strain>
    </source>
</reference>
<gene>
    <name evidence="1" type="ORF">DES37_102272</name>
</gene>
<organism evidence="1 2">
    <name type="scientific">Mangrovibacter plantisponsor</name>
    <dbReference type="NCBI Taxonomy" id="451513"/>
    <lineage>
        <taxon>Bacteria</taxon>
        <taxon>Pseudomonadati</taxon>
        <taxon>Pseudomonadota</taxon>
        <taxon>Gammaproteobacteria</taxon>
        <taxon>Enterobacterales</taxon>
        <taxon>Enterobacteriaceae</taxon>
        <taxon>Mangrovibacter</taxon>
    </lineage>
</organism>
<evidence type="ECO:0000313" key="1">
    <source>
        <dbReference type="EMBL" id="PWW11662.1"/>
    </source>
</evidence>
<keyword evidence="2" id="KW-1185">Reference proteome</keyword>
<dbReference type="AlphaFoldDB" id="A0A317Q829"/>
<evidence type="ECO:0000313" key="2">
    <source>
        <dbReference type="Proteomes" id="UP000246744"/>
    </source>
</evidence>
<protein>
    <submittedName>
        <fullName evidence="1">Uncharacterized protein</fullName>
    </submittedName>
</protein>
<proteinExistence type="predicted"/>
<dbReference type="EMBL" id="QGTS01000002">
    <property type="protein sequence ID" value="PWW11662.1"/>
    <property type="molecule type" value="Genomic_DNA"/>
</dbReference>
<accession>A0A317Q829</accession>
<name>A0A317Q829_9ENTR</name>